<evidence type="ECO:0000313" key="3">
    <source>
        <dbReference type="Proteomes" id="UP001629113"/>
    </source>
</evidence>
<feature type="region of interest" description="Disordered" evidence="1">
    <location>
        <begin position="1"/>
        <end position="136"/>
    </location>
</feature>
<feature type="region of interest" description="Disordered" evidence="1">
    <location>
        <begin position="298"/>
        <end position="361"/>
    </location>
</feature>
<gene>
    <name evidence="2" type="ORF">PVAG01_02802</name>
</gene>
<evidence type="ECO:0000256" key="1">
    <source>
        <dbReference type="SAM" id="MobiDB-lite"/>
    </source>
</evidence>
<reference evidence="2 3" key="1">
    <citation type="submission" date="2024-06" db="EMBL/GenBank/DDBJ databases">
        <title>Complete genome of Phlyctema vagabunda strain 19-DSS-EL-015.</title>
        <authorList>
            <person name="Fiorenzani C."/>
        </authorList>
    </citation>
    <scope>NUCLEOTIDE SEQUENCE [LARGE SCALE GENOMIC DNA]</scope>
    <source>
        <strain evidence="2 3">19-DSS-EL-015</strain>
    </source>
</reference>
<name>A0ABR4PRV2_9HELO</name>
<proteinExistence type="predicted"/>
<feature type="compositionally biased region" description="Basic and acidic residues" evidence="1">
    <location>
        <begin position="73"/>
        <end position="111"/>
    </location>
</feature>
<protein>
    <submittedName>
        <fullName evidence="2">Uncharacterized protein</fullName>
    </submittedName>
</protein>
<accession>A0ABR4PRV2</accession>
<sequence>MSSSNDRSMDSKEAKREQSPDTSNDDAVLGIVPKIETEDEGSVSDTSSDTSTSTIPPRTDPVELARYIQEEGIPLRDQSEKPSDQVHVNGDKDKMDARIVNKDATKATDSKHSRKNDKRKYAPITPRGSKFDWADNKHINRAPFKLGDEQRRNELRMKIKSKDDPKAITKANSWRRQIFRRSLNKAVDTHGARPPWTVQEESSIRRLVKEKVRATGRTLSGADWQDVARKHNEKFKGRTLQAGTPLAAQPGKKGPAGSLKEYHATPLPERKARAINAITKKWAGFDQMIQDLIEETKASGKVMAGSKDEEAEVSGSEDEEEEEEEEDSDSELSANFESSDDEDIDGNIPGKTANYGTPITA</sequence>
<organism evidence="2 3">
    <name type="scientific">Phlyctema vagabunda</name>
    <dbReference type="NCBI Taxonomy" id="108571"/>
    <lineage>
        <taxon>Eukaryota</taxon>
        <taxon>Fungi</taxon>
        <taxon>Dikarya</taxon>
        <taxon>Ascomycota</taxon>
        <taxon>Pezizomycotina</taxon>
        <taxon>Leotiomycetes</taxon>
        <taxon>Helotiales</taxon>
        <taxon>Dermateaceae</taxon>
        <taxon>Phlyctema</taxon>
    </lineage>
</organism>
<comment type="caution">
    <text evidence="2">The sequence shown here is derived from an EMBL/GenBank/DDBJ whole genome shotgun (WGS) entry which is preliminary data.</text>
</comment>
<dbReference type="Proteomes" id="UP001629113">
    <property type="component" value="Unassembled WGS sequence"/>
</dbReference>
<dbReference type="EMBL" id="JBFCZG010000002">
    <property type="protein sequence ID" value="KAL3426011.1"/>
    <property type="molecule type" value="Genomic_DNA"/>
</dbReference>
<feature type="compositionally biased region" description="Low complexity" evidence="1">
    <location>
        <begin position="43"/>
        <end position="54"/>
    </location>
</feature>
<keyword evidence="3" id="KW-1185">Reference proteome</keyword>
<feature type="compositionally biased region" description="Basic and acidic residues" evidence="1">
    <location>
        <begin position="7"/>
        <end position="19"/>
    </location>
</feature>
<evidence type="ECO:0000313" key="2">
    <source>
        <dbReference type="EMBL" id="KAL3426011.1"/>
    </source>
</evidence>
<feature type="compositionally biased region" description="Acidic residues" evidence="1">
    <location>
        <begin position="309"/>
        <end position="330"/>
    </location>
</feature>
<feature type="region of interest" description="Disordered" evidence="1">
    <location>
        <begin position="238"/>
        <end position="265"/>
    </location>
</feature>